<protein>
    <submittedName>
        <fullName evidence="3">Lipoprotein</fullName>
    </submittedName>
</protein>
<reference evidence="3" key="1">
    <citation type="submission" date="2018-06" db="EMBL/GenBank/DDBJ databases">
        <authorList>
            <consortium name="Pathogen Informatics"/>
            <person name="Doyle S."/>
        </authorList>
    </citation>
    <scope>NUCLEOTIDE SEQUENCE [LARGE SCALE GENOMIC DNA]</scope>
    <source>
        <strain evidence="3">NCTC11063</strain>
    </source>
</reference>
<gene>
    <name evidence="3" type="ORF">NCTC11063_01093</name>
</gene>
<feature type="compositionally biased region" description="Basic and acidic residues" evidence="1">
    <location>
        <begin position="57"/>
        <end position="66"/>
    </location>
</feature>
<evidence type="ECO:0000313" key="3">
    <source>
        <dbReference type="EMBL" id="SUN80389.1"/>
    </source>
</evidence>
<feature type="signal peptide" evidence="2">
    <location>
        <begin position="1"/>
        <end position="22"/>
    </location>
</feature>
<name>A0A380L433_9STRE</name>
<sequence length="209" mass="23565">MNHKKKYLLLFLVILVSVGLGACNSSGNSKSKSSSQISSSSKVSEKANGSLSSSATKKNDVKTEETQRVGSDDYGYIDIPKNWLKFRDVDGGDSIQYTDGSGYNIVTMNAYTKEKAKIQEREEFTAQTITNRIYYNWQNNKNVNRVWGSKGAVAGNEAYQVNVIMKSGQYLVSWIFKKDEKVYLIALEGNRETLIKLPPYIEKTWSLRK</sequence>
<proteinExistence type="predicted"/>
<comment type="caution">
    <text evidence="3">The sequence shown here is derived from an EMBL/GenBank/DDBJ whole genome shotgun (WGS) entry which is preliminary data.</text>
</comment>
<feature type="compositionally biased region" description="Low complexity" evidence="1">
    <location>
        <begin position="25"/>
        <end position="42"/>
    </location>
</feature>
<dbReference type="EMBL" id="UHFT01000001">
    <property type="protein sequence ID" value="SUN80389.1"/>
    <property type="molecule type" value="Genomic_DNA"/>
</dbReference>
<feature type="chain" id="PRO_5038434477" evidence="2">
    <location>
        <begin position="23"/>
        <end position="209"/>
    </location>
</feature>
<organism evidence="3 4">
    <name type="scientific">Streptococcus milleri</name>
    <dbReference type="NCBI Taxonomy" id="33040"/>
    <lineage>
        <taxon>Bacteria</taxon>
        <taxon>Bacillati</taxon>
        <taxon>Bacillota</taxon>
        <taxon>Bacilli</taxon>
        <taxon>Lactobacillales</taxon>
        <taxon>Streptococcaceae</taxon>
        <taxon>Streptococcus</taxon>
    </lineage>
</organism>
<feature type="compositionally biased region" description="Polar residues" evidence="1">
    <location>
        <begin position="47"/>
        <end position="56"/>
    </location>
</feature>
<evidence type="ECO:0000256" key="2">
    <source>
        <dbReference type="SAM" id="SignalP"/>
    </source>
</evidence>
<dbReference type="AlphaFoldDB" id="A0A380L433"/>
<dbReference type="PROSITE" id="PS51257">
    <property type="entry name" value="PROKAR_LIPOPROTEIN"/>
    <property type="match status" value="1"/>
</dbReference>
<dbReference type="RefSeq" id="WP_115263244.1">
    <property type="nucleotide sequence ID" value="NZ_UHFT01000001.1"/>
</dbReference>
<evidence type="ECO:0000256" key="1">
    <source>
        <dbReference type="SAM" id="MobiDB-lite"/>
    </source>
</evidence>
<keyword evidence="2" id="KW-0732">Signal</keyword>
<accession>A0A380L433</accession>
<dbReference type="Proteomes" id="UP000255236">
    <property type="component" value="Unassembled WGS sequence"/>
</dbReference>
<evidence type="ECO:0000313" key="4">
    <source>
        <dbReference type="Proteomes" id="UP000255236"/>
    </source>
</evidence>
<feature type="region of interest" description="Disordered" evidence="1">
    <location>
        <begin position="24"/>
        <end position="66"/>
    </location>
</feature>
<keyword evidence="4" id="KW-1185">Reference proteome</keyword>
<keyword evidence="3" id="KW-0449">Lipoprotein</keyword>